<dbReference type="SUPFAM" id="SSF53098">
    <property type="entry name" value="Ribonuclease H-like"/>
    <property type="match status" value="1"/>
</dbReference>
<dbReference type="InterPro" id="IPR005312">
    <property type="entry name" value="DUF1759"/>
</dbReference>
<dbReference type="GO" id="GO:0003676">
    <property type="term" value="F:nucleic acid binding"/>
    <property type="evidence" value="ECO:0007669"/>
    <property type="project" value="InterPro"/>
</dbReference>
<keyword evidence="2" id="KW-1133">Transmembrane helix</keyword>
<feature type="region of interest" description="Disordered" evidence="1">
    <location>
        <begin position="1864"/>
        <end position="1935"/>
    </location>
</feature>
<feature type="compositionally biased region" description="Low complexity" evidence="1">
    <location>
        <begin position="2552"/>
        <end position="2575"/>
    </location>
</feature>
<feature type="compositionally biased region" description="Polar residues" evidence="1">
    <location>
        <begin position="2664"/>
        <end position="2679"/>
    </location>
</feature>
<evidence type="ECO:0000313" key="4">
    <source>
        <dbReference type="Proteomes" id="UP000887563"/>
    </source>
</evidence>
<feature type="compositionally biased region" description="Polar residues" evidence="1">
    <location>
        <begin position="145"/>
        <end position="160"/>
    </location>
</feature>
<organism evidence="4 5">
    <name type="scientific">Meloidogyne incognita</name>
    <name type="common">Southern root-knot nematode worm</name>
    <name type="synonym">Oxyuris incognita</name>
    <dbReference type="NCBI Taxonomy" id="6306"/>
    <lineage>
        <taxon>Eukaryota</taxon>
        <taxon>Metazoa</taxon>
        <taxon>Ecdysozoa</taxon>
        <taxon>Nematoda</taxon>
        <taxon>Chromadorea</taxon>
        <taxon>Rhabditida</taxon>
        <taxon>Tylenchina</taxon>
        <taxon>Tylenchomorpha</taxon>
        <taxon>Tylenchoidea</taxon>
        <taxon>Meloidogynidae</taxon>
        <taxon>Meloidogyninae</taxon>
        <taxon>Meloidogyne</taxon>
        <taxon>Meloidogyne incognita group</taxon>
    </lineage>
</organism>
<dbReference type="Pfam" id="PF03564">
    <property type="entry name" value="DUF1759"/>
    <property type="match status" value="1"/>
</dbReference>
<feature type="compositionally biased region" description="Low complexity" evidence="1">
    <location>
        <begin position="382"/>
        <end position="395"/>
    </location>
</feature>
<dbReference type="Gene3D" id="3.30.70.270">
    <property type="match status" value="1"/>
</dbReference>
<dbReference type="PANTHER" id="PTHR47331">
    <property type="entry name" value="PHD-TYPE DOMAIN-CONTAINING PROTEIN"/>
    <property type="match status" value="1"/>
</dbReference>
<dbReference type="InterPro" id="IPR001584">
    <property type="entry name" value="Integrase_cat-core"/>
</dbReference>
<dbReference type="PROSITE" id="PS50994">
    <property type="entry name" value="INTEGRASE"/>
    <property type="match status" value="1"/>
</dbReference>
<feature type="region of interest" description="Disordered" evidence="1">
    <location>
        <begin position="2640"/>
        <end position="2679"/>
    </location>
</feature>
<feature type="region of interest" description="Disordered" evidence="1">
    <location>
        <begin position="348"/>
        <end position="417"/>
    </location>
</feature>
<dbReference type="Pfam" id="PF05380">
    <property type="entry name" value="Peptidase_A17"/>
    <property type="match status" value="1"/>
</dbReference>
<dbReference type="WBParaSite" id="Minc3s01148g21179">
    <property type="protein sequence ID" value="Minc3s01148g21179"/>
    <property type="gene ID" value="Minc3s01148g21179"/>
</dbReference>
<dbReference type="SUPFAM" id="SSF56672">
    <property type="entry name" value="DNA/RNA polymerases"/>
    <property type="match status" value="1"/>
</dbReference>
<name>A0A914M1B1_MELIC</name>
<dbReference type="GO" id="GO:0015074">
    <property type="term" value="P:DNA integration"/>
    <property type="evidence" value="ECO:0007669"/>
    <property type="project" value="InterPro"/>
</dbReference>
<dbReference type="Pfam" id="PF05585">
    <property type="entry name" value="DUF1758"/>
    <property type="match status" value="1"/>
</dbReference>
<accession>A0A914M1B1</accession>
<feature type="compositionally biased region" description="Basic and acidic residues" evidence="1">
    <location>
        <begin position="2042"/>
        <end position="2063"/>
    </location>
</feature>
<feature type="domain" description="Integrase catalytic" evidence="3">
    <location>
        <begin position="1540"/>
        <end position="1712"/>
    </location>
</feature>
<feature type="compositionally biased region" description="Polar residues" evidence="1">
    <location>
        <begin position="396"/>
        <end position="417"/>
    </location>
</feature>
<reference evidence="5" key="1">
    <citation type="submission" date="2022-11" db="UniProtKB">
        <authorList>
            <consortium name="WormBaseParasite"/>
        </authorList>
    </citation>
    <scope>IDENTIFICATION</scope>
</reference>
<evidence type="ECO:0000256" key="1">
    <source>
        <dbReference type="SAM" id="MobiDB-lite"/>
    </source>
</evidence>
<feature type="region of interest" description="Disordered" evidence="1">
    <location>
        <begin position="726"/>
        <end position="749"/>
    </location>
</feature>
<evidence type="ECO:0000259" key="3">
    <source>
        <dbReference type="PROSITE" id="PS50994"/>
    </source>
</evidence>
<sequence>MAAPIKATIISSIRTLARLRTVKDLNEEALESDNLETKFLKLEALVDKIASEIATGEGYLSDIRSALAQYIDLLRKLPGDERKQANEEFEAFQAEQKLDKSMETIELMLRNLRDHHSSTTIKMKLLSSKLEREKRREELEHAQSLHASTPQQESSSSAATRQAISSIYQLPTLQIKRFNGDRKEWLEFYESFRCAVDSSSGSDIEKLTLLRNLVDGEPRELIAGFRLEAKNYKEALQLLKDQYGDKDAHIRNLHSRLANLKICNTLNDVKKFSLDLERLAREMKNMGEDIEGPAVHLMLEKKLNKPFLRAILSKKAEDPSNWSTNKFRRALIEALQKEVAIQEVMNEYEHDSTRRQPRPNRQNFQRPQPQFQRPDYTYAAITQGQRVTTQRTRTQSNKQAIQRQEMQSGSKNARQQVNTRTSIPDCIFCGLAHWNDKCSKYSNPQARLQMAKEKKLCTRCLRRNHLSSECKNPAKCYYCKRWHPSALCFQRNPNQLPIAHRQENIVRTQRKDQPSATNCQIEQANVVEDKESKALLMTLEAPVCNPARPHIKEKALIFIDPGSQRSFISAKLSDALKLPIVLANDTCRLTSFGEKRAKEYKSDLVRANLQTEEGEKLSIVLNKLSFLVNPLPLYNLKELTNEELNQLQLTTNVNYRQPDLLIGMDLFHELKIEKKATLPSGFTISESRLGQLLSGAGKIEQTTGSHTIYAASVQVNATFECNDDSLNDNLPRDNSSHNKVPSYNAPNDNSITINDRENNEHLATFFGLHSIGMDDTLQPIDNDEIMQNFKKNLTFVEGRYQVALPFNHQIHSLPTNYRHAKMRLASTLRKLRQLKIIDEYQKIIDEQLAHGVIEPVANPGESTGPVHYLPHRAVLKMDKAYTKVRIVMDASARPPSQPSAPSLNNCLHTGPLLLKQLIGILLRFRFMKRVILADIEKAFLQLGVRESDRDATRFLWVKNPKEIELDQFQYAPCIVYRFCRVSFGLTVSPFLLNATIREHLSLYESKVARSIEENLYVDNIMMCLNPSENAASACLEAIEIFKAGGMKLREFFGLKKSERQIPSEDLAPNQEETKILGIKWNQIKDVLILKLPKFEGKITKRSILSTIAQVYDPLGIVSPALVPAKHLLQKVFEANYKWDTEVSDDIKKQWQKIMSSWKDTSEVEFNRIVSTSSDQLEYHCFTDASGHGFGAAVYARESNMQPKVALIFAKSLVRPASLPINASTIPKLELQAMTLGAKIFRFLNQELKVATDNLTIWSDSQCNIERLKKIGKYDRFVTNRLQKIRNLCPVKHLVSKDNPSDLCSRGSTPGDLSVNRLWWYGPKWLSLPKEKWPTPLVEYLPGSEIQDKTEEFTLAATVEEKLEPCVINIERFSNYKRLLSAMSYVILFIKKLRGLIKSPIITSTTIKVAENYLILKAQENWPPSEEVKSSLQIFERKGLLRCRGRIEEADLRDNTKFPVFLPKESWLTKLIILDLHKTNKHCGTQTLLALIRRKYWILKGRKEVERVLFSTKYGCLTCRKFRLRPYNLQKFDTLPKYRVSSSRPFTTTGIDYFGPMKIKGHSKNTLERMYGALFTCMSVRAIHLELAEDLSAEAFLRAYRRFTARRGIPSLIISDNATNFTLGSKIVRELNSEMKFKGTEWKFITPRNPREGGAWERMVGITKMSIRRCIGRNLLQKHDLQTLLCEVEAIVNSRPLTFMSEKEPLRALRPIDFLIPYDDFSVTLPYKITDKNDEDYEPENSDLKRKMNWVQIRLDKLWRIWQSHYLLALRERTQKPLARENYIPKEGDIVLLSEEETPRSHWKLARIVLLIRGRDGIIRTVKILINGKIFKRSINVLFPLEIQGNNHKMDNTNVNFVGVATIESSRPPNKPLELDTCHSSKWERRNSATSDDSTYTMQISEEQPQHKSSSRKSPVRQETNNQATKNKHFPTLPTNYKIPRKQFKRPKRLAISGLNALFKTLGAGKYSFRDGQRIAKLERERIAKCNKPTAREQKETLRQNNALNRYNVEFKKNYRKEDYTGKEKTPNTSLATIAWDEELAKRQDKDKEMAAKREAQKARREMGIGKSPQNENEIPTPPVPPPTKAPYNIFTNCHGIEHKDCFHSREVSFNAHMRPKANIFNLPIMLNILQMVIFDWILRQYKRPMFMLETCEKLLSKKDDMVYLLLQFWDLIKADPKKAIKDKTIKDILDTRIANCHVLRKIWEENTYGAVQLEDPSESNKILTGPYNWLIALTDLINRVLTKRRFEFFTASPPLMLVEADTILVSENTIQSANAWSNEKSVRLITIDGSRELHEIIFTGRFVREIIYIVQADDQISGGIESTLRFFAENSLKFKMTLVLHEPEKYTDRIRMVEQFKNMAETYGTGFYTMRGRPGELAEIREKINSTPRFTTTENQEEMDADMPTTSGFDTTQIEKIRKKFKPTPTMVAEPMIINAKLAAHYKERNRSPPASHYKEKEEERIKGLARTKWPQGKYCMFVIMLLAIFLPTVVSAINSPLLIQIQKKADQNAMPEFRGPHTTISKKGRRITVALSPEKKAHLAELQKRLKAAATTTTTTTSPPPTTTTTTTTLTFKSTPPPKPLPTTLRPIQVLTSSPAPNPAAPQKTVLIPPQSLQPQHIPQNLHNSTTQIQTLAPRFQNTKTIATTQPPSTKLKQRQPPKLANNAPSYQPSTQKASETTENDFSNWLKNLHHEYTRYEQSTAASNTRTIWTR</sequence>
<dbReference type="InterPro" id="IPR036397">
    <property type="entry name" value="RNaseH_sf"/>
</dbReference>
<feature type="compositionally biased region" description="Low complexity" evidence="1">
    <location>
        <begin position="359"/>
        <end position="374"/>
    </location>
</feature>
<dbReference type="InterPro" id="IPR012337">
    <property type="entry name" value="RNaseH-like_sf"/>
</dbReference>
<dbReference type="InterPro" id="IPR043502">
    <property type="entry name" value="DNA/RNA_pol_sf"/>
</dbReference>
<feature type="region of interest" description="Disordered" evidence="1">
    <location>
        <begin position="136"/>
        <end position="160"/>
    </location>
</feature>
<keyword evidence="2" id="KW-0472">Membrane</keyword>
<feature type="compositionally biased region" description="Polar residues" evidence="1">
    <location>
        <begin position="2640"/>
        <end position="2652"/>
    </location>
</feature>
<feature type="compositionally biased region" description="Basic and acidic residues" evidence="1">
    <location>
        <begin position="1872"/>
        <end position="1886"/>
    </location>
</feature>
<proteinExistence type="predicted"/>
<dbReference type="InterPro" id="IPR040676">
    <property type="entry name" value="DUF5641"/>
</dbReference>
<dbReference type="Gene3D" id="3.10.10.10">
    <property type="entry name" value="HIV Type 1 Reverse Transcriptase, subunit A, domain 1"/>
    <property type="match status" value="1"/>
</dbReference>
<dbReference type="Gene3D" id="3.30.420.10">
    <property type="entry name" value="Ribonuclease H-like superfamily/Ribonuclease H"/>
    <property type="match status" value="1"/>
</dbReference>
<feature type="region of interest" description="Disordered" evidence="1">
    <location>
        <begin position="2042"/>
        <end position="2081"/>
    </location>
</feature>
<evidence type="ECO:0000256" key="2">
    <source>
        <dbReference type="SAM" id="Phobius"/>
    </source>
</evidence>
<feature type="region of interest" description="Disordered" evidence="1">
    <location>
        <begin position="2549"/>
        <end position="2583"/>
    </location>
</feature>
<feature type="compositionally biased region" description="Polar residues" evidence="1">
    <location>
        <begin position="737"/>
        <end position="749"/>
    </location>
</feature>
<dbReference type="InterPro" id="IPR043128">
    <property type="entry name" value="Rev_trsase/Diguanyl_cyclase"/>
</dbReference>
<dbReference type="InterPro" id="IPR008042">
    <property type="entry name" value="Retrotrans_Pao"/>
</dbReference>
<dbReference type="Pfam" id="PF18701">
    <property type="entry name" value="DUF5641"/>
    <property type="match status" value="1"/>
</dbReference>
<feature type="compositionally biased region" description="Polar residues" evidence="1">
    <location>
        <begin position="1887"/>
        <end position="1902"/>
    </location>
</feature>
<dbReference type="PANTHER" id="PTHR47331:SF1">
    <property type="entry name" value="GAG-LIKE PROTEIN"/>
    <property type="match status" value="1"/>
</dbReference>
<evidence type="ECO:0000313" key="5">
    <source>
        <dbReference type="WBParaSite" id="Minc3s01148g21179"/>
    </source>
</evidence>
<dbReference type="GO" id="GO:0042575">
    <property type="term" value="C:DNA polymerase complex"/>
    <property type="evidence" value="ECO:0007669"/>
    <property type="project" value="UniProtKB-ARBA"/>
</dbReference>
<dbReference type="InterPro" id="IPR008737">
    <property type="entry name" value="DUF1758"/>
</dbReference>
<protein>
    <submittedName>
        <fullName evidence="5">Integrase catalytic domain-containing protein</fullName>
    </submittedName>
</protein>
<feature type="transmembrane region" description="Helical" evidence="2">
    <location>
        <begin position="2475"/>
        <end position="2494"/>
    </location>
</feature>
<keyword evidence="4" id="KW-1185">Reference proteome</keyword>
<dbReference type="Proteomes" id="UP000887563">
    <property type="component" value="Unplaced"/>
</dbReference>
<keyword evidence="2" id="KW-0812">Transmembrane</keyword>